<evidence type="ECO:0000256" key="1">
    <source>
        <dbReference type="SAM" id="Phobius"/>
    </source>
</evidence>
<feature type="transmembrane region" description="Helical" evidence="1">
    <location>
        <begin position="54"/>
        <end position="75"/>
    </location>
</feature>
<keyword evidence="1" id="KW-0472">Membrane</keyword>
<proteinExistence type="predicted"/>
<gene>
    <name evidence="2" type="ORF">V2E39_23775</name>
</gene>
<evidence type="ECO:0008006" key="4">
    <source>
        <dbReference type="Google" id="ProtNLM"/>
    </source>
</evidence>
<name>A0ABU7R6J6_9FLAO</name>
<organism evidence="2 3">
    <name type="scientific">Chryseobacterium arthrosphaerae</name>
    <dbReference type="NCBI Taxonomy" id="651561"/>
    <lineage>
        <taxon>Bacteria</taxon>
        <taxon>Pseudomonadati</taxon>
        <taxon>Bacteroidota</taxon>
        <taxon>Flavobacteriia</taxon>
        <taxon>Flavobacteriales</taxon>
        <taxon>Weeksellaceae</taxon>
        <taxon>Chryseobacterium group</taxon>
        <taxon>Chryseobacterium</taxon>
    </lineage>
</organism>
<evidence type="ECO:0000313" key="3">
    <source>
        <dbReference type="Proteomes" id="UP001350005"/>
    </source>
</evidence>
<protein>
    <recommendedName>
        <fullName evidence="4">PH domain-containing protein</fullName>
    </recommendedName>
</protein>
<keyword evidence="3" id="KW-1185">Reference proteome</keyword>
<dbReference type="EMBL" id="JAZGJU010000113">
    <property type="protein sequence ID" value="MEE6130431.1"/>
    <property type="molecule type" value="Genomic_DNA"/>
</dbReference>
<dbReference type="RefSeq" id="WP_330937630.1">
    <property type="nucleotide sequence ID" value="NZ_JAZGJU010000113.1"/>
</dbReference>
<reference evidence="2 3" key="1">
    <citation type="submission" date="2024-01" db="EMBL/GenBank/DDBJ databases">
        <title>Whole genome of Chryseobacterium arthrosphaerae NNCa 2741.</title>
        <authorList>
            <person name="Boriskina E.V."/>
            <person name="Gordinskaya N.A."/>
            <person name="Kropotov V.S."/>
            <person name="Alekseeva A.E."/>
            <person name="Makhova M.A."/>
            <person name="Kryazhev D.V."/>
            <person name="Shkurkina I.S."/>
        </authorList>
    </citation>
    <scope>NUCLEOTIDE SEQUENCE [LARGE SCALE GENOMIC DNA]</scope>
    <source>
        <strain evidence="2 3">NNCa 2741</strain>
    </source>
</reference>
<sequence>MDITDRYKFEENGSEISFMPNYSFLRTLVWWLALGIIIIPAIIYCFIDIISGNAFRIVFAVWVVYMGYLLFDLFFRIPVKYIFDKSEKCIYRKWILTRKIMTFDEMTYSINDEWGGYYYAIGKKRNLFVKSYRISNYFSGSKASNRREDEYIVAP</sequence>
<keyword evidence="1" id="KW-1133">Transmembrane helix</keyword>
<evidence type="ECO:0000313" key="2">
    <source>
        <dbReference type="EMBL" id="MEE6130431.1"/>
    </source>
</evidence>
<comment type="caution">
    <text evidence="2">The sequence shown here is derived from an EMBL/GenBank/DDBJ whole genome shotgun (WGS) entry which is preliminary data.</text>
</comment>
<accession>A0ABU7R6J6</accession>
<keyword evidence="1" id="KW-0812">Transmembrane</keyword>
<dbReference type="Proteomes" id="UP001350005">
    <property type="component" value="Unassembled WGS sequence"/>
</dbReference>
<feature type="transmembrane region" description="Helical" evidence="1">
    <location>
        <begin position="28"/>
        <end position="47"/>
    </location>
</feature>